<feature type="region of interest" description="Disordered" evidence="1">
    <location>
        <begin position="624"/>
        <end position="645"/>
    </location>
</feature>
<feature type="compositionally biased region" description="Basic and acidic residues" evidence="1">
    <location>
        <begin position="355"/>
        <end position="385"/>
    </location>
</feature>
<keyword evidence="3" id="KW-1185">Reference proteome</keyword>
<evidence type="ECO:0000313" key="2">
    <source>
        <dbReference type="EMBL" id="UQC78373.1"/>
    </source>
</evidence>
<dbReference type="RefSeq" id="XP_049140010.1">
    <property type="nucleotide sequence ID" value="XM_049282867.1"/>
</dbReference>
<evidence type="ECO:0000313" key="3">
    <source>
        <dbReference type="Proteomes" id="UP000830671"/>
    </source>
</evidence>
<sequence>MGRSVLNDWKSCLNLPQPPDDTDIFHPNVLSVNSTHPTNWPGGLHSDAEKGVYSRSHIPLSGYQKEKPSIITSANTFAHIPSKGQNLNVIHPFIVRLQNQLIGNTYFEISVKYILHHDADSQILARSPEPCISKAPTDSRASSRASEMCANGTDEGAVSTSILMETKDHSDNRGRSLTNDGPNARTSLGEPVNFSLHFVTSFQHRLYFCLGRFASRGTSSSNRPTFIPEQCSMFTIPVSPVLAVGRGVVVDNAAPFLGTYRFDEASTPNEDGPRGERERQGKQTSRPTLRVLNALEMESSAPTATSPDQPLTPKPHVGCKILAVDTQPCRSREQKCSGSPSSPTNTPFAPAGPRGHTERQERSQDIEMGKEGGNKETVVKERDAADPSATGKLGEYAPHSEESALQPAVAFLYSNTQFSKTTIKGVELYFPTHSLANKPRSDTGEITNMTVPTVWFTSVPGCLIGAEPRLTSHLRHHLQHSSSPPPSCIDSTNIFVTHATPSFRRRKNPSSLTAAWFCCARIFGRRSSCGRPIHSLQMYIGLYASQPRQLTPVRIDTSELANTRTYIRPTNNGQRRQSRLRYRQTAQTTPKFQRCACQCWMRNSKQVQIPCQWAMFVGFDNRREKDNGNNGPTLRDYETPHKGANSVKNKIRWPVSAALCKPNNGFPELWNGMMEGTHKLLIPGSEDNVGLFLNSWF</sequence>
<dbReference type="KEGG" id="clup:CLUP02_03850"/>
<dbReference type="GeneID" id="73337877"/>
<evidence type="ECO:0000256" key="1">
    <source>
        <dbReference type="SAM" id="MobiDB-lite"/>
    </source>
</evidence>
<organism evidence="2 3">
    <name type="scientific">Colletotrichum lupini</name>
    <dbReference type="NCBI Taxonomy" id="145971"/>
    <lineage>
        <taxon>Eukaryota</taxon>
        <taxon>Fungi</taxon>
        <taxon>Dikarya</taxon>
        <taxon>Ascomycota</taxon>
        <taxon>Pezizomycotina</taxon>
        <taxon>Sordariomycetes</taxon>
        <taxon>Hypocreomycetidae</taxon>
        <taxon>Glomerellales</taxon>
        <taxon>Glomerellaceae</taxon>
        <taxon>Colletotrichum</taxon>
        <taxon>Colletotrichum acutatum species complex</taxon>
    </lineage>
</organism>
<dbReference type="Proteomes" id="UP000830671">
    <property type="component" value="Chromosome 2"/>
</dbReference>
<gene>
    <name evidence="2" type="ORF">CLUP02_03850</name>
</gene>
<feature type="region of interest" description="Disordered" evidence="1">
    <location>
        <begin position="167"/>
        <end position="186"/>
    </location>
</feature>
<dbReference type="EMBL" id="CP019474">
    <property type="protein sequence ID" value="UQC78373.1"/>
    <property type="molecule type" value="Genomic_DNA"/>
</dbReference>
<dbReference type="AlphaFoldDB" id="A0A9Q8SJM2"/>
<feature type="region of interest" description="Disordered" evidence="1">
    <location>
        <begin position="262"/>
        <end position="288"/>
    </location>
</feature>
<name>A0A9Q8SJM2_9PEZI</name>
<proteinExistence type="predicted"/>
<protein>
    <submittedName>
        <fullName evidence="2">Uncharacterized protein</fullName>
    </submittedName>
</protein>
<feature type="compositionally biased region" description="Basic and acidic residues" evidence="1">
    <location>
        <begin position="271"/>
        <end position="281"/>
    </location>
</feature>
<reference evidence="2" key="1">
    <citation type="journal article" date="2021" name="Mol. Plant Microbe Interact.">
        <title>Complete Genome Sequence of the Plant-Pathogenic Fungus Colletotrichum lupini.</title>
        <authorList>
            <person name="Baroncelli R."/>
            <person name="Pensec F."/>
            <person name="Da Lio D."/>
            <person name="Boufleur T."/>
            <person name="Vicente I."/>
            <person name="Sarrocco S."/>
            <person name="Picot A."/>
            <person name="Baraldi E."/>
            <person name="Sukno S."/>
            <person name="Thon M."/>
            <person name="Le Floch G."/>
        </authorList>
    </citation>
    <scope>NUCLEOTIDE SEQUENCE</scope>
    <source>
        <strain evidence="2">IMI 504893</strain>
    </source>
</reference>
<accession>A0A9Q8SJM2</accession>
<feature type="compositionally biased region" description="Polar residues" evidence="1">
    <location>
        <begin position="175"/>
        <end position="186"/>
    </location>
</feature>
<feature type="compositionally biased region" description="Polar residues" evidence="1">
    <location>
        <begin position="336"/>
        <end position="347"/>
    </location>
</feature>
<feature type="region of interest" description="Disordered" evidence="1">
    <location>
        <begin position="330"/>
        <end position="400"/>
    </location>
</feature>